<dbReference type="PANTHER" id="PTHR46466">
    <property type="entry name" value="GLYOXALASE DOMAIN-CONTAINING PROTEIN 4"/>
    <property type="match status" value="1"/>
</dbReference>
<evidence type="ECO:0000259" key="3">
    <source>
        <dbReference type="PROSITE" id="PS51819"/>
    </source>
</evidence>
<dbReference type="InterPro" id="IPR043194">
    <property type="entry name" value="GLOD4_C"/>
</dbReference>
<proteinExistence type="inferred from homology"/>
<dbReference type="PROSITE" id="PS51819">
    <property type="entry name" value="VOC"/>
    <property type="match status" value="2"/>
</dbReference>
<dbReference type="InterPro" id="IPR037523">
    <property type="entry name" value="VOC_core"/>
</dbReference>
<protein>
    <submittedName>
        <fullName evidence="4">Glyoxalase domain-containing protein 4</fullName>
    </submittedName>
</protein>
<dbReference type="SUPFAM" id="SSF54593">
    <property type="entry name" value="Glyoxalase/Bleomycin resistance protein/Dihydroxybiphenyl dioxygenase"/>
    <property type="match status" value="2"/>
</dbReference>
<evidence type="ECO:0000256" key="1">
    <source>
        <dbReference type="ARBA" id="ARBA00010363"/>
    </source>
</evidence>
<organism evidence="4">
    <name type="scientific">Schistocephalus solidus</name>
    <name type="common">Tapeworm</name>
    <dbReference type="NCBI Taxonomy" id="70667"/>
    <lineage>
        <taxon>Eukaryota</taxon>
        <taxon>Metazoa</taxon>
        <taxon>Spiralia</taxon>
        <taxon>Lophotrochozoa</taxon>
        <taxon>Platyhelminthes</taxon>
        <taxon>Cestoda</taxon>
        <taxon>Eucestoda</taxon>
        <taxon>Diphyllobothriidea</taxon>
        <taxon>Diphyllobothriidae</taxon>
        <taxon>Schistocephalus</taxon>
    </lineage>
</organism>
<dbReference type="Pfam" id="PF21701">
    <property type="entry name" value="GLOD4_C"/>
    <property type="match status" value="1"/>
</dbReference>
<feature type="domain" description="VOC" evidence="3">
    <location>
        <begin position="139"/>
        <end position="258"/>
    </location>
</feature>
<sequence length="297" mass="33151">LLSPSMDARALHFVFKITKRNEVVNFYKEVLGMKVLRHEEFHEGCKASCNGPYDGRWSKTMIGYGPEDTHFVLELTYNYGISGYKHGNDFKAVHINSSEVFERLKKLLNAPELNDGIIETVDPAGYRFVVHNVGSSGDPVTMVELSVYNLDRSLDYWVKKLGMNILESTESYAILSYGDGQCRLRLTRESSPIDRGQAFGRIAFSCPRSELPKIQEKMDADNQTILTPLVSLDTPGKATVDVVILADPDGHEICFVGDEAFRDLSQVDPKADELLSEAMTADSSDAWFEKRGGKPGL</sequence>
<name>A0A183TBV3_SCHSO</name>
<keyword evidence="2" id="KW-0677">Repeat</keyword>
<dbReference type="WBParaSite" id="SSLN_0001448301-mRNA-1">
    <property type="protein sequence ID" value="SSLN_0001448301-mRNA-1"/>
    <property type="gene ID" value="SSLN_0001448301"/>
</dbReference>
<dbReference type="Pfam" id="PF00903">
    <property type="entry name" value="Glyoxalase"/>
    <property type="match status" value="1"/>
</dbReference>
<comment type="similarity">
    <text evidence="1">Belongs to the glyoxalase I family.</text>
</comment>
<dbReference type="AlphaFoldDB" id="A0A183TBV3"/>
<dbReference type="PANTHER" id="PTHR46466:SF1">
    <property type="entry name" value="GLYOXALASE DOMAIN-CONTAINING PROTEIN 4"/>
    <property type="match status" value="1"/>
</dbReference>
<dbReference type="InterPro" id="IPR029068">
    <property type="entry name" value="Glyas_Bleomycin-R_OHBP_Dase"/>
</dbReference>
<dbReference type="InterPro" id="IPR004360">
    <property type="entry name" value="Glyas_Fos-R_dOase_dom"/>
</dbReference>
<reference evidence="4" key="1">
    <citation type="submission" date="2016-06" db="UniProtKB">
        <authorList>
            <consortium name="WormBaseParasite"/>
        </authorList>
    </citation>
    <scope>IDENTIFICATION</scope>
</reference>
<dbReference type="CDD" id="cd16357">
    <property type="entry name" value="GLOD4_C"/>
    <property type="match status" value="1"/>
</dbReference>
<evidence type="ECO:0000313" key="4">
    <source>
        <dbReference type="WBParaSite" id="SSLN_0001448301-mRNA-1"/>
    </source>
</evidence>
<dbReference type="Gene3D" id="3.10.180.10">
    <property type="entry name" value="2,3-Dihydroxybiphenyl 1,2-Dioxygenase, domain 1"/>
    <property type="match status" value="2"/>
</dbReference>
<feature type="domain" description="VOC" evidence="3">
    <location>
        <begin position="9"/>
        <end position="145"/>
    </location>
</feature>
<evidence type="ECO:0000256" key="2">
    <source>
        <dbReference type="ARBA" id="ARBA00022737"/>
    </source>
</evidence>
<accession>A0A183TBV3</accession>
<dbReference type="InterPro" id="IPR043193">
    <property type="entry name" value="GLOD4"/>
</dbReference>